<dbReference type="PROSITE" id="PS51688">
    <property type="entry name" value="ICA"/>
    <property type="match status" value="1"/>
</dbReference>
<dbReference type="InterPro" id="IPR036388">
    <property type="entry name" value="WH-like_DNA-bd_sf"/>
</dbReference>
<feature type="region of interest" description="Disordered" evidence="2">
    <location>
        <begin position="318"/>
        <end position="349"/>
    </location>
</feature>
<dbReference type="Gene3D" id="1.10.10.10">
    <property type="entry name" value="Winged helix-like DNA-binding domain superfamily/Winged helix DNA-binding domain"/>
    <property type="match status" value="1"/>
</dbReference>
<dbReference type="KEGG" id="pgin:FRZ67_09555"/>
<dbReference type="AlphaFoldDB" id="A0A5B8V8G8"/>
<dbReference type="Proteomes" id="UP000321533">
    <property type="component" value="Chromosome"/>
</dbReference>
<protein>
    <recommendedName>
        <fullName evidence="4">Peptidase S74 domain-containing protein</fullName>
    </recommendedName>
</protein>
<accession>A0A5B8V8G8</accession>
<feature type="compositionally biased region" description="Basic and acidic residues" evidence="2">
    <location>
        <begin position="318"/>
        <end position="327"/>
    </location>
</feature>
<keyword evidence="1" id="KW-0175">Coiled coil</keyword>
<proteinExistence type="predicted"/>
<evidence type="ECO:0000256" key="1">
    <source>
        <dbReference type="SAM" id="Coils"/>
    </source>
</evidence>
<evidence type="ECO:0000313" key="6">
    <source>
        <dbReference type="Proteomes" id="UP000321533"/>
    </source>
</evidence>
<dbReference type="EMBL" id="CP042435">
    <property type="protein sequence ID" value="QEC67529.1"/>
    <property type="molecule type" value="Genomic_DNA"/>
</dbReference>
<gene>
    <name evidence="5" type="ORF">FRZ67_09555</name>
</gene>
<feature type="chain" id="PRO_5022899067" description="Peptidase S74 domain-containing protein" evidence="3">
    <location>
        <begin position="22"/>
        <end position="492"/>
    </location>
</feature>
<evidence type="ECO:0000313" key="5">
    <source>
        <dbReference type="EMBL" id="QEC67529.1"/>
    </source>
</evidence>
<dbReference type="OrthoDB" id="674464at2"/>
<organism evidence="5 6">
    <name type="scientific">Panacibacter ginsenosidivorans</name>
    <dbReference type="NCBI Taxonomy" id="1813871"/>
    <lineage>
        <taxon>Bacteria</taxon>
        <taxon>Pseudomonadati</taxon>
        <taxon>Bacteroidota</taxon>
        <taxon>Chitinophagia</taxon>
        <taxon>Chitinophagales</taxon>
        <taxon>Chitinophagaceae</taxon>
        <taxon>Panacibacter</taxon>
    </lineage>
</organism>
<dbReference type="Pfam" id="PF13884">
    <property type="entry name" value="Peptidase_S74"/>
    <property type="match status" value="1"/>
</dbReference>
<feature type="compositionally biased region" description="Polar residues" evidence="2">
    <location>
        <begin position="332"/>
        <end position="349"/>
    </location>
</feature>
<name>A0A5B8V8G8_9BACT</name>
<evidence type="ECO:0000256" key="2">
    <source>
        <dbReference type="SAM" id="MobiDB-lite"/>
    </source>
</evidence>
<dbReference type="RefSeq" id="WP_147189336.1">
    <property type="nucleotide sequence ID" value="NZ_CP042435.1"/>
</dbReference>
<reference evidence="5 6" key="1">
    <citation type="journal article" date="2016" name="Int. J. Syst. Evol. Microbiol.">
        <title>Panacibacter ginsenosidivorans gen. nov., sp. nov., with ginsenoside converting activity isolated from soil of a ginseng field.</title>
        <authorList>
            <person name="Siddiqi M.Z."/>
            <person name="Muhammad Shafi S."/>
            <person name="Choi K.D."/>
            <person name="Im W.T."/>
        </authorList>
    </citation>
    <scope>NUCLEOTIDE SEQUENCE [LARGE SCALE GENOMIC DNA]</scope>
    <source>
        <strain evidence="5 6">Gsoil1550</strain>
    </source>
</reference>
<feature type="signal peptide" evidence="3">
    <location>
        <begin position="1"/>
        <end position="21"/>
    </location>
</feature>
<keyword evidence="6" id="KW-1185">Reference proteome</keyword>
<evidence type="ECO:0000259" key="4">
    <source>
        <dbReference type="PROSITE" id="PS51688"/>
    </source>
</evidence>
<sequence length="492" mass="51725">MKQVFFSLTLLAFANLCNAQANTKLSNLVAPTAVNVNLIPGGTTGTKDIGSNTKRWRNGYFNATVYGYGVGSSYGVYGTAASYGVYGYSSAGYGVAGVSGYLGVYGSGSTYGVYASGGTYGLYGSGSSYGVYGYSSSNYGLYGSSGYIGVYGTGTSYGVYGYSGSNYGVYGSSGYLGVYGTGTSYGTYGYSSGGYGATGTSSTSYGVYGSSSSYYGGYFYSTSSYGVRAGTSTGFYAGVFDGNVWTSGTYYTSDKNLKKNIKDFDNAMSIINKLQPKNYEFKTDEKYASLNLPKGTHYGLLAQDLEQVLPNLVKEGAHPVNESHSDAIRGTTDGSQPSRETIAQSVKQAPSAETMNIKAVNYTELIPIMIKAMQELSKQNDDLKNQVSVLSQTVSQLTKSTGTISASSASINQNFPNPFTKSTVISFSVPQGSNANIIVSQTGSGKVIKTIPLSSGASQLTFDGASLSAGSYSYSLYIDGKKIDTKQMIINR</sequence>
<dbReference type="InterPro" id="IPR030392">
    <property type="entry name" value="S74_ICA"/>
</dbReference>
<feature type="domain" description="Peptidase S74" evidence="4">
    <location>
        <begin position="253"/>
        <end position="387"/>
    </location>
</feature>
<keyword evidence="3" id="KW-0732">Signal</keyword>
<feature type="coiled-coil region" evidence="1">
    <location>
        <begin position="366"/>
        <end position="400"/>
    </location>
</feature>
<evidence type="ECO:0000256" key="3">
    <source>
        <dbReference type="SAM" id="SignalP"/>
    </source>
</evidence>